<comment type="subunit">
    <text evidence="7">Forms oligomers.</text>
</comment>
<keyword evidence="4 7" id="KW-0805">Transcription regulation</keyword>
<dbReference type="HAMAP" id="MF_01008">
    <property type="entry name" value="MraZ"/>
    <property type="match status" value="1"/>
</dbReference>
<evidence type="ECO:0000313" key="9">
    <source>
        <dbReference type="EMBL" id="SHE47172.1"/>
    </source>
</evidence>
<evidence type="ECO:0000256" key="3">
    <source>
        <dbReference type="ARBA" id="ARBA00022737"/>
    </source>
</evidence>
<dbReference type="GO" id="GO:0000976">
    <property type="term" value="F:transcription cis-regulatory region binding"/>
    <property type="evidence" value="ECO:0007669"/>
    <property type="project" value="TreeGrafter"/>
</dbReference>
<evidence type="ECO:0000313" key="10">
    <source>
        <dbReference type="Proteomes" id="UP000184295"/>
    </source>
</evidence>
<dbReference type="PANTHER" id="PTHR34701:SF1">
    <property type="entry name" value="TRANSCRIPTIONAL REGULATOR MRAZ"/>
    <property type="match status" value="1"/>
</dbReference>
<dbReference type="InterPro" id="IPR035642">
    <property type="entry name" value="MraZ_N"/>
</dbReference>
<dbReference type="GO" id="GO:0009295">
    <property type="term" value="C:nucleoid"/>
    <property type="evidence" value="ECO:0007669"/>
    <property type="project" value="UniProtKB-SubCell"/>
</dbReference>
<proteinExistence type="inferred from homology"/>
<evidence type="ECO:0000256" key="7">
    <source>
        <dbReference type="HAMAP-Rule" id="MF_01008"/>
    </source>
</evidence>
<dbReference type="NCBIfam" id="TIGR00242">
    <property type="entry name" value="division/cell wall cluster transcriptional repressor MraZ"/>
    <property type="match status" value="1"/>
</dbReference>
<dbReference type="CDD" id="cd16321">
    <property type="entry name" value="MraZ_C"/>
    <property type="match status" value="1"/>
</dbReference>
<evidence type="ECO:0000256" key="2">
    <source>
        <dbReference type="ARBA" id="ARBA00022490"/>
    </source>
</evidence>
<dbReference type="GO" id="GO:0003700">
    <property type="term" value="F:DNA-binding transcription factor activity"/>
    <property type="evidence" value="ECO:0007669"/>
    <property type="project" value="UniProtKB-UniRule"/>
</dbReference>
<keyword evidence="2 7" id="KW-0963">Cytoplasm</keyword>
<dbReference type="EMBL" id="FQUL01000006">
    <property type="protein sequence ID" value="SHE47172.1"/>
    <property type="molecule type" value="Genomic_DNA"/>
</dbReference>
<accession>A0A1M4TRT8</accession>
<name>A0A1M4TRT8_9ACTN</name>
<dbReference type="InterPro" id="IPR038619">
    <property type="entry name" value="MraZ_sf"/>
</dbReference>
<comment type="subcellular location">
    <subcellularLocation>
        <location evidence="7">Cytoplasm</location>
        <location evidence="7">Nucleoid</location>
    </subcellularLocation>
</comment>
<sequence length="145" mass="16787">MTEGVQRPRFFGAYAHTLDPKGRITLPARFRTFFEDRCFITPSQYGDPCLVIWTPQDYEAFTEKINPDSWDDAATRLRLRSWLKGTFEVEIDRTGRMPVPAPLRQSASLVKEVSVQGVLERIELWDPSVWESYSAQESSIEREGR</sequence>
<dbReference type="InterPro" id="IPR007159">
    <property type="entry name" value="SpoVT-AbrB_dom"/>
</dbReference>
<reference evidence="10" key="1">
    <citation type="submission" date="2016-11" db="EMBL/GenBank/DDBJ databases">
        <authorList>
            <person name="Varghese N."/>
            <person name="Submissions S."/>
        </authorList>
    </citation>
    <scope>NUCLEOTIDE SEQUENCE [LARGE SCALE GENOMIC DNA]</scope>
    <source>
        <strain evidence="10">DSM 19514</strain>
    </source>
</reference>
<dbReference type="Pfam" id="PF02381">
    <property type="entry name" value="MraZ"/>
    <property type="match status" value="2"/>
</dbReference>
<dbReference type="InterPro" id="IPR035644">
    <property type="entry name" value="MraZ_C"/>
</dbReference>
<dbReference type="STRING" id="1121881.SAMN02745225_00715"/>
<dbReference type="InterPro" id="IPR037914">
    <property type="entry name" value="SpoVT-AbrB_sf"/>
</dbReference>
<dbReference type="SUPFAM" id="SSF89447">
    <property type="entry name" value="AbrB/MazE/MraZ-like"/>
    <property type="match status" value="1"/>
</dbReference>
<evidence type="ECO:0000256" key="1">
    <source>
        <dbReference type="ARBA" id="ARBA00013860"/>
    </source>
</evidence>
<feature type="domain" description="SpoVT-AbrB" evidence="8">
    <location>
        <begin position="86"/>
        <end position="129"/>
    </location>
</feature>
<dbReference type="GO" id="GO:0005737">
    <property type="term" value="C:cytoplasm"/>
    <property type="evidence" value="ECO:0007669"/>
    <property type="project" value="UniProtKB-UniRule"/>
</dbReference>
<dbReference type="PROSITE" id="PS51740">
    <property type="entry name" value="SPOVT_ABRB"/>
    <property type="match status" value="2"/>
</dbReference>
<protein>
    <recommendedName>
        <fullName evidence="1 7">Transcriptional regulator MraZ</fullName>
    </recommendedName>
</protein>
<dbReference type="Proteomes" id="UP000184295">
    <property type="component" value="Unassembled WGS sequence"/>
</dbReference>
<evidence type="ECO:0000256" key="5">
    <source>
        <dbReference type="ARBA" id="ARBA00023125"/>
    </source>
</evidence>
<evidence type="ECO:0000256" key="6">
    <source>
        <dbReference type="ARBA" id="ARBA00023163"/>
    </source>
</evidence>
<dbReference type="PANTHER" id="PTHR34701">
    <property type="entry name" value="TRANSCRIPTIONAL REGULATOR MRAZ"/>
    <property type="match status" value="1"/>
</dbReference>
<feature type="domain" description="SpoVT-AbrB" evidence="8">
    <location>
        <begin position="13"/>
        <end position="57"/>
    </location>
</feature>
<organism evidence="9 10">
    <name type="scientific">Ferrithrix thermotolerans DSM 19514</name>
    <dbReference type="NCBI Taxonomy" id="1121881"/>
    <lineage>
        <taxon>Bacteria</taxon>
        <taxon>Bacillati</taxon>
        <taxon>Actinomycetota</taxon>
        <taxon>Acidimicrobiia</taxon>
        <taxon>Acidimicrobiales</taxon>
        <taxon>Acidimicrobiaceae</taxon>
        <taxon>Ferrithrix</taxon>
    </lineage>
</organism>
<dbReference type="InterPro" id="IPR020603">
    <property type="entry name" value="MraZ_dom"/>
</dbReference>
<dbReference type="RefSeq" id="WP_072788778.1">
    <property type="nucleotide sequence ID" value="NZ_FQUL01000006.1"/>
</dbReference>
<evidence type="ECO:0000256" key="4">
    <source>
        <dbReference type="ARBA" id="ARBA00023015"/>
    </source>
</evidence>
<keyword evidence="6 7" id="KW-0804">Transcription</keyword>
<dbReference type="InterPro" id="IPR003444">
    <property type="entry name" value="MraZ"/>
</dbReference>
<dbReference type="Gene3D" id="3.40.1550.20">
    <property type="entry name" value="Transcriptional regulator MraZ domain"/>
    <property type="match status" value="1"/>
</dbReference>
<dbReference type="OrthoDB" id="9807753at2"/>
<gene>
    <name evidence="7" type="primary">mraZ</name>
    <name evidence="9" type="ORF">SAMN02745225_00715</name>
</gene>
<dbReference type="CDD" id="cd16320">
    <property type="entry name" value="MraZ_N"/>
    <property type="match status" value="1"/>
</dbReference>
<keyword evidence="5 7" id="KW-0238">DNA-binding</keyword>
<comment type="similarity">
    <text evidence="7">Belongs to the MraZ family.</text>
</comment>
<keyword evidence="10" id="KW-1185">Reference proteome</keyword>
<dbReference type="AlphaFoldDB" id="A0A1M4TRT8"/>
<dbReference type="GO" id="GO:2000143">
    <property type="term" value="P:negative regulation of DNA-templated transcription initiation"/>
    <property type="evidence" value="ECO:0007669"/>
    <property type="project" value="TreeGrafter"/>
</dbReference>
<keyword evidence="3" id="KW-0677">Repeat</keyword>
<evidence type="ECO:0000259" key="8">
    <source>
        <dbReference type="PROSITE" id="PS51740"/>
    </source>
</evidence>